<dbReference type="GO" id="GO:0004252">
    <property type="term" value="F:serine-type endopeptidase activity"/>
    <property type="evidence" value="ECO:0007669"/>
    <property type="project" value="TreeGrafter"/>
</dbReference>
<evidence type="ECO:0000259" key="2">
    <source>
        <dbReference type="Pfam" id="PF00326"/>
    </source>
</evidence>
<reference evidence="3 4" key="1">
    <citation type="submission" date="2019-06" db="EMBL/GenBank/DDBJ databases">
        <title>Amycolatopsis alkalitolerans sp. nov., isolated from Gastrodia elata Blume.</title>
        <authorList>
            <person name="Narsing Rao M.P."/>
            <person name="Li W.J."/>
        </authorList>
    </citation>
    <scope>NUCLEOTIDE SEQUENCE [LARGE SCALE GENOMIC DNA]</scope>
    <source>
        <strain evidence="3 4">SYSUP0005</strain>
    </source>
</reference>
<dbReference type="Proteomes" id="UP000305546">
    <property type="component" value="Unassembled WGS sequence"/>
</dbReference>
<evidence type="ECO:0000313" key="3">
    <source>
        <dbReference type="EMBL" id="TNC29694.1"/>
    </source>
</evidence>
<dbReference type="SUPFAM" id="SSF82171">
    <property type="entry name" value="DPP6 N-terminal domain-like"/>
    <property type="match status" value="1"/>
</dbReference>
<dbReference type="AlphaFoldDB" id="A0A5C4M9T6"/>
<gene>
    <name evidence="3" type="ORF">FG385_01715</name>
</gene>
<sequence>MTNEALTAELVTAPAPTGLALSPDGGWVAYLLGEDLMVVPVDRSAPPRKLAGGATVPRWAQDSVCFLSGGQLHRIALTGEAEQVTRSRPGIHDYLPLADPALIAVIAPEREDSDVRVWSEAERDRLWLYDLREGGLAPLGDFGDRHVVEVAQRPGGGPLAVLTWSKPEIDPGSYEPEVHLVEDGAVTNLGPATAEASSLTWRGPELAYLGKTPPGLVGGDAVFGLVPGEGAEHRNLTAGEPRCPVEILPDLTVYARGLDTWIGDLEVRGLAGSVTAGENLVAAVISTAYEPPEVYAGPKGGPLKRLSDTRPELREIRWGVQERLWYRASDGLALDGLLILPAGKSRVDGPFPLVTLVHGGPYGRYADCLQLAWYPSGQWLATAGYAVFLPNPRGGQGHGHEFAATVAGAVGLDEWTDIVAGIDLLVAEGLADPGRLGIGGWSHGGFVAAWAVGQTTTFKAALVGAGISDWGMLAATGQFGAAEAALAGSTGWEGPGPHQHDRVSPISYASRIRTPVLIAHGAADTNVPVSQAEFLHRALRHHGVEHEYVLYPRENHAIRERAHQIDLLHRMRAWFDRWL</sequence>
<dbReference type="InterPro" id="IPR001375">
    <property type="entry name" value="Peptidase_S9_cat"/>
</dbReference>
<dbReference type="Gene3D" id="3.40.50.1820">
    <property type="entry name" value="alpha/beta hydrolase"/>
    <property type="match status" value="1"/>
</dbReference>
<accession>A0A5C4M9T6</accession>
<evidence type="ECO:0000256" key="1">
    <source>
        <dbReference type="ARBA" id="ARBA00022801"/>
    </source>
</evidence>
<dbReference type="OrthoDB" id="3325701at2"/>
<dbReference type="PANTHER" id="PTHR42776">
    <property type="entry name" value="SERINE PEPTIDASE S9 FAMILY MEMBER"/>
    <property type="match status" value="1"/>
</dbReference>
<name>A0A5C4M9T6_9PSEU</name>
<protein>
    <submittedName>
        <fullName evidence="3">S9 family peptidase</fullName>
    </submittedName>
</protein>
<dbReference type="EMBL" id="VDFW01000001">
    <property type="protein sequence ID" value="TNC29694.1"/>
    <property type="molecule type" value="Genomic_DNA"/>
</dbReference>
<dbReference type="Pfam" id="PF00326">
    <property type="entry name" value="Peptidase_S9"/>
    <property type="match status" value="1"/>
</dbReference>
<dbReference type="RefSeq" id="WP_139094764.1">
    <property type="nucleotide sequence ID" value="NZ_VDFW01000001.1"/>
</dbReference>
<keyword evidence="1" id="KW-0378">Hydrolase</keyword>
<dbReference type="InterPro" id="IPR029058">
    <property type="entry name" value="AB_hydrolase_fold"/>
</dbReference>
<organism evidence="3 4">
    <name type="scientific">Amycolatopsis alkalitolerans</name>
    <dbReference type="NCBI Taxonomy" id="2547244"/>
    <lineage>
        <taxon>Bacteria</taxon>
        <taxon>Bacillati</taxon>
        <taxon>Actinomycetota</taxon>
        <taxon>Actinomycetes</taxon>
        <taxon>Pseudonocardiales</taxon>
        <taxon>Pseudonocardiaceae</taxon>
        <taxon>Amycolatopsis</taxon>
    </lineage>
</organism>
<dbReference type="PANTHER" id="PTHR42776:SF27">
    <property type="entry name" value="DIPEPTIDYL PEPTIDASE FAMILY MEMBER 6"/>
    <property type="match status" value="1"/>
</dbReference>
<dbReference type="GO" id="GO:0006508">
    <property type="term" value="P:proteolysis"/>
    <property type="evidence" value="ECO:0007669"/>
    <property type="project" value="InterPro"/>
</dbReference>
<evidence type="ECO:0000313" key="4">
    <source>
        <dbReference type="Proteomes" id="UP000305546"/>
    </source>
</evidence>
<keyword evidence="4" id="KW-1185">Reference proteome</keyword>
<proteinExistence type="predicted"/>
<feature type="domain" description="Peptidase S9 prolyl oligopeptidase catalytic" evidence="2">
    <location>
        <begin position="378"/>
        <end position="579"/>
    </location>
</feature>
<comment type="caution">
    <text evidence="3">The sequence shown here is derived from an EMBL/GenBank/DDBJ whole genome shotgun (WGS) entry which is preliminary data.</text>
</comment>
<dbReference type="SUPFAM" id="SSF53474">
    <property type="entry name" value="alpha/beta-Hydrolases"/>
    <property type="match status" value="1"/>
</dbReference>